<name>X1GQV7_9ZZZZ</name>
<dbReference type="EMBL" id="BARU01010638">
    <property type="protein sequence ID" value="GAH35398.1"/>
    <property type="molecule type" value="Genomic_DNA"/>
</dbReference>
<dbReference type="SUPFAM" id="SSF56112">
    <property type="entry name" value="Protein kinase-like (PK-like)"/>
    <property type="match status" value="1"/>
</dbReference>
<evidence type="ECO:0000256" key="5">
    <source>
        <dbReference type="ARBA" id="ARBA00022741"/>
    </source>
</evidence>
<dbReference type="PROSITE" id="PS50011">
    <property type="entry name" value="PROTEIN_KINASE_DOM"/>
    <property type="match status" value="1"/>
</dbReference>
<dbReference type="InterPro" id="IPR051180">
    <property type="entry name" value="IKK"/>
</dbReference>
<dbReference type="PANTHER" id="PTHR22969:SF17">
    <property type="entry name" value="INHIBITOR OF NUCLEAR FACTOR KAPPA-B KINASE SUBUNIT BETA"/>
    <property type="match status" value="1"/>
</dbReference>
<comment type="caution">
    <text evidence="9">The sequence shown here is derived from an EMBL/GenBank/DDBJ whole genome shotgun (WGS) entry which is preliminary data.</text>
</comment>
<comment type="subcellular location">
    <subcellularLocation>
        <location evidence="1">Cytoplasm</location>
    </subcellularLocation>
</comment>
<keyword evidence="7" id="KW-0067">ATP-binding</keyword>
<keyword evidence="5" id="KW-0547">Nucleotide-binding</keyword>
<evidence type="ECO:0000259" key="8">
    <source>
        <dbReference type="PROSITE" id="PS50011"/>
    </source>
</evidence>
<keyword evidence="4" id="KW-0808">Transferase</keyword>
<dbReference type="Pfam" id="PF00069">
    <property type="entry name" value="Pkinase"/>
    <property type="match status" value="1"/>
</dbReference>
<evidence type="ECO:0000256" key="4">
    <source>
        <dbReference type="ARBA" id="ARBA00022679"/>
    </source>
</evidence>
<dbReference type="GO" id="GO:0005737">
    <property type="term" value="C:cytoplasm"/>
    <property type="evidence" value="ECO:0007669"/>
    <property type="project" value="UniProtKB-SubCell"/>
</dbReference>
<organism evidence="9">
    <name type="scientific">marine sediment metagenome</name>
    <dbReference type="NCBI Taxonomy" id="412755"/>
    <lineage>
        <taxon>unclassified sequences</taxon>
        <taxon>metagenomes</taxon>
        <taxon>ecological metagenomes</taxon>
    </lineage>
</organism>
<feature type="non-terminal residue" evidence="9">
    <location>
        <position position="125"/>
    </location>
</feature>
<feature type="domain" description="Protein kinase" evidence="8">
    <location>
        <begin position="20"/>
        <end position="125"/>
    </location>
</feature>
<gene>
    <name evidence="9" type="ORF">S03H2_20227</name>
</gene>
<evidence type="ECO:0000256" key="6">
    <source>
        <dbReference type="ARBA" id="ARBA00022777"/>
    </source>
</evidence>
<dbReference type="Gene3D" id="3.30.200.20">
    <property type="entry name" value="Phosphorylase Kinase, domain 1"/>
    <property type="match status" value="1"/>
</dbReference>
<evidence type="ECO:0000256" key="2">
    <source>
        <dbReference type="ARBA" id="ARBA00022490"/>
    </source>
</evidence>
<reference evidence="9" key="1">
    <citation type="journal article" date="2014" name="Front. Microbiol.">
        <title>High frequency of phylogenetically diverse reductive dehalogenase-homologous genes in deep subseafloor sedimentary metagenomes.</title>
        <authorList>
            <person name="Kawai M."/>
            <person name="Futagami T."/>
            <person name="Toyoda A."/>
            <person name="Takaki Y."/>
            <person name="Nishi S."/>
            <person name="Hori S."/>
            <person name="Arai W."/>
            <person name="Tsubouchi T."/>
            <person name="Morono Y."/>
            <person name="Uchiyama I."/>
            <person name="Ito T."/>
            <person name="Fujiyama A."/>
            <person name="Inagaki F."/>
            <person name="Takami H."/>
        </authorList>
    </citation>
    <scope>NUCLEOTIDE SEQUENCE</scope>
    <source>
        <strain evidence="9">Expedition CK06-06</strain>
    </source>
</reference>
<accession>X1GQV7</accession>
<dbReference type="GO" id="GO:0005524">
    <property type="term" value="F:ATP binding"/>
    <property type="evidence" value="ECO:0007669"/>
    <property type="project" value="UniProtKB-KW"/>
</dbReference>
<protein>
    <recommendedName>
        <fullName evidence="8">Protein kinase domain-containing protein</fullName>
    </recommendedName>
</protein>
<dbReference type="InterPro" id="IPR011009">
    <property type="entry name" value="Kinase-like_dom_sf"/>
</dbReference>
<evidence type="ECO:0000256" key="1">
    <source>
        <dbReference type="ARBA" id="ARBA00004496"/>
    </source>
</evidence>
<keyword evidence="6" id="KW-0418">Kinase</keyword>
<keyword evidence="2" id="KW-0963">Cytoplasm</keyword>
<evidence type="ECO:0000256" key="7">
    <source>
        <dbReference type="ARBA" id="ARBA00022840"/>
    </source>
</evidence>
<dbReference type="PANTHER" id="PTHR22969">
    <property type="entry name" value="IKB KINASE"/>
    <property type="match status" value="1"/>
</dbReference>
<evidence type="ECO:0000313" key="9">
    <source>
        <dbReference type="EMBL" id="GAH35398.1"/>
    </source>
</evidence>
<dbReference type="AlphaFoldDB" id="X1GQV7"/>
<keyword evidence="3" id="KW-0723">Serine/threonine-protein kinase</keyword>
<proteinExistence type="predicted"/>
<dbReference type="InterPro" id="IPR000719">
    <property type="entry name" value="Prot_kinase_dom"/>
</dbReference>
<dbReference type="GO" id="GO:0004674">
    <property type="term" value="F:protein serine/threonine kinase activity"/>
    <property type="evidence" value="ECO:0007669"/>
    <property type="project" value="UniProtKB-KW"/>
</dbReference>
<sequence>MTANANTRILKKGEVINETYRVDFFIGQGAFGEVYRVRHKFLDDLQVMKVLKQEYVEKNNCDEVVNEGRILAKLTHPNIVRVFDVNTFTKKGKQRYFITMGFVSGESLSQLLKRKILLSVPAAIS</sequence>
<evidence type="ECO:0000256" key="3">
    <source>
        <dbReference type="ARBA" id="ARBA00022527"/>
    </source>
</evidence>